<dbReference type="Gene3D" id="1.50.10.20">
    <property type="match status" value="1"/>
</dbReference>
<dbReference type="EMBL" id="BARU01028323">
    <property type="protein sequence ID" value="GAH69296.1"/>
    <property type="molecule type" value="Genomic_DNA"/>
</dbReference>
<reference evidence="1" key="1">
    <citation type="journal article" date="2014" name="Front. Microbiol.">
        <title>High frequency of phylogenetically diverse reductive dehalogenase-homologous genes in deep subseafloor sedimentary metagenomes.</title>
        <authorList>
            <person name="Kawai M."/>
            <person name="Futagami T."/>
            <person name="Toyoda A."/>
            <person name="Takaki Y."/>
            <person name="Nishi S."/>
            <person name="Hori S."/>
            <person name="Arai W."/>
            <person name="Tsubouchi T."/>
            <person name="Morono Y."/>
            <person name="Uchiyama I."/>
            <person name="Ito T."/>
            <person name="Fujiyama A."/>
            <person name="Inagaki F."/>
            <person name="Takami H."/>
        </authorList>
    </citation>
    <scope>NUCLEOTIDE SEQUENCE</scope>
    <source>
        <strain evidence="1">Expedition CK06-06</strain>
    </source>
</reference>
<feature type="non-terminal residue" evidence="1">
    <location>
        <position position="1"/>
    </location>
</feature>
<name>X1HGH6_9ZZZZ</name>
<gene>
    <name evidence="1" type="ORF">S03H2_45225</name>
</gene>
<comment type="caution">
    <text evidence="1">The sequence shown here is derived from an EMBL/GenBank/DDBJ whole genome shotgun (WGS) entry which is preliminary data.</text>
</comment>
<protein>
    <recommendedName>
        <fullName evidence="2">Alpha-macroglobulin-like TED domain-containing protein</fullName>
    </recommendedName>
</protein>
<dbReference type="InterPro" id="IPR008930">
    <property type="entry name" value="Terpenoid_cyclase/PrenylTrfase"/>
</dbReference>
<organism evidence="1">
    <name type="scientific">marine sediment metagenome</name>
    <dbReference type="NCBI Taxonomy" id="412755"/>
    <lineage>
        <taxon>unclassified sequences</taxon>
        <taxon>metagenomes</taxon>
        <taxon>ecological metagenomes</taxon>
    </lineage>
</organism>
<feature type="non-terminal residue" evidence="1">
    <location>
        <position position="268"/>
    </location>
</feature>
<evidence type="ECO:0008006" key="2">
    <source>
        <dbReference type="Google" id="ProtNLM"/>
    </source>
</evidence>
<sequence>TTSALTDVESDAAALTLPIYPHGTQIRQAFGGRLRKEVSHELMVAEGMVPDTFAGELYVTPSLAATLSHGLDFFEKYPYDCVEQTLNRFRMNALLAAAAADLGLEQSKLAEGLTEAVDEGVARLGEQQTAEGGWPWWKGGRESPYMTAYAVDGLGTLRGNRFLSANAAARVDEMYAAGEKYLAGYVDDWRNNRDRYPAALSLYICEVALRTGILAADDDAAAEVADYYFEYRSPHSQMSLALLASVLRQLGDEQRLAVVLRNLDNGAK</sequence>
<dbReference type="AlphaFoldDB" id="X1HGH6"/>
<evidence type="ECO:0000313" key="1">
    <source>
        <dbReference type="EMBL" id="GAH69296.1"/>
    </source>
</evidence>
<proteinExistence type="predicted"/>
<accession>X1HGH6</accession>
<dbReference type="SUPFAM" id="SSF48239">
    <property type="entry name" value="Terpenoid cyclases/Protein prenyltransferases"/>
    <property type="match status" value="1"/>
</dbReference>